<dbReference type="GO" id="GO:0006099">
    <property type="term" value="P:tricarboxylic acid cycle"/>
    <property type="evidence" value="ECO:0007669"/>
    <property type="project" value="UniProtKB-UniPathway"/>
</dbReference>
<keyword evidence="13 16" id="KW-1133">Transmembrane helix</keyword>
<dbReference type="RefSeq" id="WP_009868842.1">
    <property type="nucleotide sequence ID" value="NZ_JXSL01000022.1"/>
</dbReference>
<dbReference type="Pfam" id="PF01127">
    <property type="entry name" value="Sdh_cyt"/>
    <property type="match status" value="1"/>
</dbReference>
<keyword evidence="10 16" id="KW-0812">Transmembrane</keyword>
<evidence type="ECO:0000256" key="15">
    <source>
        <dbReference type="ARBA" id="ARBA00023136"/>
    </source>
</evidence>
<keyword evidence="15 16" id="KW-0472">Membrane</keyword>
<keyword evidence="7" id="KW-0813">Transport</keyword>
<dbReference type="UniPathway" id="UPA00223"/>
<dbReference type="Proteomes" id="UP000031971">
    <property type="component" value="Unassembled WGS sequence"/>
</dbReference>
<comment type="caution">
    <text evidence="17">The sequence shown here is derived from an EMBL/GenBank/DDBJ whole genome shotgun (WGS) entry which is preliminary data.</text>
</comment>
<keyword evidence="12" id="KW-0249">Electron transport</keyword>
<dbReference type="GO" id="GO:0046872">
    <property type="term" value="F:metal ion binding"/>
    <property type="evidence" value="ECO:0007669"/>
    <property type="project" value="UniProtKB-KW"/>
</dbReference>
<dbReference type="OrthoDB" id="9809280at2"/>
<keyword evidence="9" id="KW-0349">Heme</keyword>
<comment type="cofactor">
    <cofactor evidence="1">
        <name>heme</name>
        <dbReference type="ChEBI" id="CHEBI:30413"/>
    </cofactor>
</comment>
<dbReference type="STRING" id="272627.CCC_03918"/>
<evidence type="ECO:0000256" key="1">
    <source>
        <dbReference type="ARBA" id="ARBA00001971"/>
    </source>
</evidence>
<feature type="transmembrane region" description="Helical" evidence="16">
    <location>
        <begin position="68"/>
        <end position="88"/>
    </location>
</feature>
<proteinExistence type="predicted"/>
<evidence type="ECO:0000256" key="12">
    <source>
        <dbReference type="ARBA" id="ARBA00022982"/>
    </source>
</evidence>
<dbReference type="GO" id="GO:0016020">
    <property type="term" value="C:membrane"/>
    <property type="evidence" value="ECO:0007669"/>
    <property type="project" value="UniProtKB-SubCell"/>
</dbReference>
<dbReference type="GO" id="GO:0020037">
    <property type="term" value="F:heme binding"/>
    <property type="evidence" value="ECO:0007669"/>
    <property type="project" value="InterPro"/>
</dbReference>
<dbReference type="EMBL" id="JXSL01000022">
    <property type="protein sequence ID" value="KIL99746.1"/>
    <property type="molecule type" value="Genomic_DNA"/>
</dbReference>
<evidence type="ECO:0000256" key="13">
    <source>
        <dbReference type="ARBA" id="ARBA00022989"/>
    </source>
</evidence>
<comment type="pathway">
    <text evidence="4">Carbohydrate metabolism; tricarboxylic acid cycle.</text>
</comment>
<feature type="transmembrane region" description="Helical" evidence="16">
    <location>
        <begin position="100"/>
        <end position="125"/>
    </location>
</feature>
<dbReference type="SUPFAM" id="SSF81343">
    <property type="entry name" value="Fumarate reductase respiratory complex transmembrane subunits"/>
    <property type="match status" value="1"/>
</dbReference>
<protein>
    <recommendedName>
        <fullName evidence="6">Succinate dehydrogenase hydrophobic membrane anchor subunit</fullName>
    </recommendedName>
</protein>
<evidence type="ECO:0000256" key="16">
    <source>
        <dbReference type="SAM" id="Phobius"/>
    </source>
</evidence>
<evidence type="ECO:0000256" key="6">
    <source>
        <dbReference type="ARBA" id="ARBA00019425"/>
    </source>
</evidence>
<keyword evidence="8" id="KW-0816">Tricarboxylic acid cycle</keyword>
<sequence>MSRLESPVGRARGLGSAKEGASHWIAQRVTAIFLIPLSLWFAVSVIGLSHADYATFKAWMAKPGNSSLLLLTVLTVLYHAQLGLQVVIEDYVHCECKKVAALVGSKLVIAFLAVFMTVSILKVAIGA</sequence>
<evidence type="ECO:0000256" key="14">
    <source>
        <dbReference type="ARBA" id="ARBA00023004"/>
    </source>
</evidence>
<dbReference type="InterPro" id="IPR034804">
    <property type="entry name" value="SQR/QFR_C/D"/>
</dbReference>
<evidence type="ECO:0000256" key="5">
    <source>
        <dbReference type="ARBA" id="ARBA00011558"/>
    </source>
</evidence>
<gene>
    <name evidence="17" type="ORF">CCC_03918</name>
</gene>
<evidence type="ECO:0000256" key="4">
    <source>
        <dbReference type="ARBA" id="ARBA00005163"/>
    </source>
</evidence>
<name>A0A0C2V3U9_PARME</name>
<keyword evidence="14" id="KW-0408">Iron</keyword>
<reference evidence="17 18" key="1">
    <citation type="submission" date="2015-01" db="EMBL/GenBank/DDBJ databases">
        <title>Genome Sequence of Magnetospirillum magnetotacticum Strain MS-1.</title>
        <authorList>
            <person name="Marinov G.K."/>
            <person name="Smalley M.D."/>
            <person name="DeSalvo G."/>
        </authorList>
    </citation>
    <scope>NUCLEOTIDE SEQUENCE [LARGE SCALE GENOMIC DNA]</scope>
    <source>
        <strain evidence="17 18">MS-1</strain>
    </source>
</reference>
<evidence type="ECO:0000256" key="9">
    <source>
        <dbReference type="ARBA" id="ARBA00022617"/>
    </source>
</evidence>
<dbReference type="Gene3D" id="1.20.1300.10">
    <property type="entry name" value="Fumarate reductase/succinate dehydrogenase, transmembrane subunit"/>
    <property type="match status" value="1"/>
</dbReference>
<evidence type="ECO:0000256" key="8">
    <source>
        <dbReference type="ARBA" id="ARBA00022532"/>
    </source>
</evidence>
<comment type="function">
    <text evidence="2">Membrane-anchoring subunit of succinate dehydrogenase (SDH).</text>
</comment>
<keyword evidence="18" id="KW-1185">Reference proteome</keyword>
<comment type="subcellular location">
    <subcellularLocation>
        <location evidence="3">Membrane</location>
        <topology evidence="3">Multi-pass membrane protein</topology>
    </subcellularLocation>
</comment>
<evidence type="ECO:0000313" key="17">
    <source>
        <dbReference type="EMBL" id="KIL99746.1"/>
    </source>
</evidence>
<evidence type="ECO:0000256" key="11">
    <source>
        <dbReference type="ARBA" id="ARBA00022723"/>
    </source>
</evidence>
<dbReference type="InterPro" id="IPR014312">
    <property type="entry name" value="Succ_DH_anchor"/>
</dbReference>
<dbReference type="CDD" id="cd03495">
    <property type="entry name" value="SQR_TypeC_SdhD_like"/>
    <property type="match status" value="1"/>
</dbReference>
<evidence type="ECO:0000256" key="2">
    <source>
        <dbReference type="ARBA" id="ARBA00004050"/>
    </source>
</evidence>
<dbReference type="NCBIfam" id="TIGR02968">
    <property type="entry name" value="succ_dehyd_anc"/>
    <property type="match status" value="1"/>
</dbReference>
<feature type="transmembrane region" description="Helical" evidence="16">
    <location>
        <begin position="29"/>
        <end position="48"/>
    </location>
</feature>
<evidence type="ECO:0000256" key="3">
    <source>
        <dbReference type="ARBA" id="ARBA00004141"/>
    </source>
</evidence>
<organism evidence="17 18">
    <name type="scientific">Paramagnetospirillum magnetotacticum MS-1</name>
    <dbReference type="NCBI Taxonomy" id="272627"/>
    <lineage>
        <taxon>Bacteria</taxon>
        <taxon>Pseudomonadati</taxon>
        <taxon>Pseudomonadota</taxon>
        <taxon>Alphaproteobacteria</taxon>
        <taxon>Rhodospirillales</taxon>
        <taxon>Magnetospirillaceae</taxon>
        <taxon>Paramagnetospirillum</taxon>
    </lineage>
</organism>
<accession>A0A0C2V3U9</accession>
<evidence type="ECO:0000313" key="18">
    <source>
        <dbReference type="Proteomes" id="UP000031971"/>
    </source>
</evidence>
<comment type="subunit">
    <text evidence="5">Part of an enzyme complex containing four subunits: a flavoprotein, an iron-sulfur protein, plus two membrane-anchoring proteins, SdhC and SdhD.</text>
</comment>
<evidence type="ECO:0000256" key="10">
    <source>
        <dbReference type="ARBA" id="ARBA00022692"/>
    </source>
</evidence>
<keyword evidence="11" id="KW-0479">Metal-binding</keyword>
<dbReference type="AlphaFoldDB" id="A0A0C2V3U9"/>
<evidence type="ECO:0000256" key="7">
    <source>
        <dbReference type="ARBA" id="ARBA00022448"/>
    </source>
</evidence>
<dbReference type="InterPro" id="IPR000701">
    <property type="entry name" value="SuccDH_FuR_B_TM-su"/>
</dbReference>